<feature type="region of interest" description="Disordered" evidence="2">
    <location>
        <begin position="838"/>
        <end position="893"/>
    </location>
</feature>
<sequence length="1127" mass="128886">MIMQEFDFKRTATNQKNNASNFDDIPVNSPSQTLNQSINSTSTTPFVQISKKPQGPFPYLKRKSIRVDLVLKKQKQQAKKKQSSKHVEILRREKKILQEENLILKGRILQMEKLFADLNVKSQMKVKTAKHQGSQTSQCKSQDDEKIILHGKLEPCRYKLCLDRLSNTNPEPVSIHIEALELSLDFEAVMTAKEQKCSKEFNLFRKDGEVQRKDVVYQTPGRINLKQFKKIQVSNVDPGIYEVLVHPVMTYGSTPLNVKISAFEEKENDPNEAQQGTSFLDGGVDLSQIATKSYLHHEVSHGVAQTTDWFSERFIIYGRSNITTKVTAHISVMINLTKGANLEAASNVDYRVFVYKVGDDTPVMEISQHELGQLCTHLVSRIFYAYNVKKSLKELDDIIAVCDSYGTVKDNSKKKDEEDSVSVRPEPMIKVREIAVSKRDQLKEFFRRKKEIQKGIEEKNLSLLMNYVRDHTFEEVSPLSYEAQQVVKEMEAKTKFENEIAAILQQEAERLSRKHPHYDLLDIISEKNQTIAKFYNKVIKEEKDNSGKNCGPMSYLLKTFYESIQLVEQEINAGHLEKSKKELLAKQLVWKRIALISNDPQDKDAWKVKLDPDEDEDFFFDEDYREESDEELCMDDDDAPMKRKKKENASGSSGNLLGKFFSSFSAVKPKSNLNIGEIALMGFALFNIDQMVRKEGDQDMLVLKLNKDQFNSLYRVAQFIIKQGLKHVKKNAMVQEKLGKCIVSQLSNTIEYTINSSVAEKYMNKEEVVRVKKILFALGDKNETKFESLLTKNELAMWKERKQNEQNSNKGAKGFISLLQLEPPKIVDKDIGNGTVVKSDKEAKKDDHSDYSDESDLSLDFSSDEDEDDDAPKKPTAPKAQKPLTQEPEDVIEEEDEIVINYNIAGIDTVEYPDLGDPDHFVASFVNQVNCLISYLDTQTKLKQVSLSSLCDETNSDNFVSAYMRKAVLPSFRALFIGPQEDPAELFVNEEAYNFNYLLDIARSGVQNPAVAFIIEGIFKVQKEITVEDLWLEDPDHFKSTRFNAFWCHCFNSKKALPVFDEVCSQNYYSAFFKKKPKFVNPEVRIAMEKLAKLPLVMSCDAWLNQYDPGLLENAEEGQEEDLTSSN</sequence>
<evidence type="ECO:0000256" key="2">
    <source>
        <dbReference type="SAM" id="MobiDB-lite"/>
    </source>
</evidence>
<reference evidence="3 4" key="1">
    <citation type="journal article" date="2010" name="Cell">
        <title>The genome of Naegleria gruberi illuminates early eukaryotic versatility.</title>
        <authorList>
            <person name="Fritz-Laylin L.K."/>
            <person name="Prochnik S.E."/>
            <person name="Ginger M.L."/>
            <person name="Dacks J.B."/>
            <person name="Carpenter M.L."/>
            <person name="Field M.C."/>
            <person name="Kuo A."/>
            <person name="Paredez A."/>
            <person name="Chapman J."/>
            <person name="Pham J."/>
            <person name="Shu S."/>
            <person name="Neupane R."/>
            <person name="Cipriano M."/>
            <person name="Mancuso J."/>
            <person name="Tu H."/>
            <person name="Salamov A."/>
            <person name="Lindquist E."/>
            <person name="Shapiro H."/>
            <person name="Lucas S."/>
            <person name="Grigoriev I.V."/>
            <person name="Cande W.Z."/>
            <person name="Fulton C."/>
            <person name="Rokhsar D.S."/>
            <person name="Dawson S.C."/>
        </authorList>
    </citation>
    <scope>NUCLEOTIDE SEQUENCE [LARGE SCALE GENOMIC DNA]</scope>
    <source>
        <strain evidence="3 4">NEG-M</strain>
    </source>
</reference>
<feature type="region of interest" description="Disordered" evidence="2">
    <location>
        <begin position="12"/>
        <end position="55"/>
    </location>
</feature>
<dbReference type="EMBL" id="GG738912">
    <property type="protein sequence ID" value="EFC38023.1"/>
    <property type="molecule type" value="Genomic_DNA"/>
</dbReference>
<dbReference type="OrthoDB" id="10254861at2759"/>
<gene>
    <name evidence="3" type="ORF">NAEGRDRAFT_59624</name>
</gene>
<dbReference type="GeneID" id="8857867"/>
<evidence type="ECO:0000313" key="4">
    <source>
        <dbReference type="Proteomes" id="UP000006671"/>
    </source>
</evidence>
<evidence type="ECO:0000256" key="1">
    <source>
        <dbReference type="SAM" id="Coils"/>
    </source>
</evidence>
<keyword evidence="1" id="KW-0175">Coiled coil</keyword>
<keyword evidence="4" id="KW-1185">Reference proteome</keyword>
<dbReference type="VEuPathDB" id="AmoebaDB:NAEGRDRAFT_59624"/>
<dbReference type="RefSeq" id="XP_002670767.1">
    <property type="nucleotide sequence ID" value="XM_002670721.1"/>
</dbReference>
<feature type="coiled-coil region" evidence="1">
    <location>
        <begin position="73"/>
        <end position="107"/>
    </location>
</feature>
<dbReference type="Proteomes" id="UP000006671">
    <property type="component" value="Unassembled WGS sequence"/>
</dbReference>
<evidence type="ECO:0000313" key="3">
    <source>
        <dbReference type="EMBL" id="EFC38023.1"/>
    </source>
</evidence>
<feature type="compositionally biased region" description="Basic and acidic residues" evidence="2">
    <location>
        <begin position="838"/>
        <end position="851"/>
    </location>
</feature>
<organism evidence="4">
    <name type="scientific">Naegleria gruberi</name>
    <name type="common">Amoeba</name>
    <dbReference type="NCBI Taxonomy" id="5762"/>
    <lineage>
        <taxon>Eukaryota</taxon>
        <taxon>Discoba</taxon>
        <taxon>Heterolobosea</taxon>
        <taxon>Tetramitia</taxon>
        <taxon>Eutetramitia</taxon>
        <taxon>Vahlkampfiidae</taxon>
        <taxon>Naegleria</taxon>
    </lineage>
</organism>
<feature type="compositionally biased region" description="Polar residues" evidence="2">
    <location>
        <begin position="12"/>
        <end position="21"/>
    </location>
</feature>
<dbReference type="InParanoid" id="D2VYV7"/>
<protein>
    <submittedName>
        <fullName evidence="3">Predicted protein</fullName>
    </submittedName>
</protein>
<dbReference type="OMA" id="MEISQHE"/>
<dbReference type="AlphaFoldDB" id="D2VYV7"/>
<feature type="compositionally biased region" description="Polar residues" evidence="2">
    <location>
        <begin position="28"/>
        <end position="47"/>
    </location>
</feature>
<proteinExistence type="predicted"/>
<name>D2VYV7_NAEGR</name>
<dbReference type="KEGG" id="ngr:NAEGRDRAFT_59624"/>
<accession>D2VYV7</accession>
<feature type="compositionally biased region" description="Acidic residues" evidence="2">
    <location>
        <begin position="852"/>
        <end position="870"/>
    </location>
</feature>